<keyword evidence="2" id="KW-1185">Reference proteome</keyword>
<evidence type="ECO:0000313" key="1">
    <source>
        <dbReference type="EMBL" id="EGZ26529.1"/>
    </source>
</evidence>
<organism evidence="1 2">
    <name type="scientific">Phytophthora sojae (strain P6497)</name>
    <name type="common">Soybean stem and root rot agent</name>
    <name type="synonym">Phytophthora megasperma f. sp. glycines</name>
    <dbReference type="NCBI Taxonomy" id="1094619"/>
    <lineage>
        <taxon>Eukaryota</taxon>
        <taxon>Sar</taxon>
        <taxon>Stramenopiles</taxon>
        <taxon>Oomycota</taxon>
        <taxon>Peronosporomycetes</taxon>
        <taxon>Peronosporales</taxon>
        <taxon>Peronosporaceae</taxon>
        <taxon>Phytophthora</taxon>
    </lineage>
</organism>
<proteinExistence type="predicted"/>
<dbReference type="GeneID" id="20651984"/>
<protein>
    <submittedName>
        <fullName evidence="1">Uncharacterized protein</fullName>
    </submittedName>
</protein>
<sequence>VFVFAVKEARVTDATRRRATRGRIQQAAEDISDFLAERTDVRVDEIARAHSTMTQVRQPAGAPVALPESATFNQMRHLDAPLPAQDRDEALRQALAVWLNGSSELQLTFNVQALRALLGL</sequence>
<dbReference type="KEGG" id="psoj:PHYSODRAFT_417566"/>
<dbReference type="OMA" id="QMNPAMI"/>
<dbReference type="AlphaFoldDB" id="G4YGJ4"/>
<evidence type="ECO:0000313" key="2">
    <source>
        <dbReference type="Proteomes" id="UP000002640"/>
    </source>
</evidence>
<dbReference type="Proteomes" id="UP000002640">
    <property type="component" value="Unassembled WGS sequence"/>
</dbReference>
<dbReference type="InParanoid" id="G4YGJ4"/>
<gene>
    <name evidence="1" type="ORF">PHYSODRAFT_417566</name>
</gene>
<reference evidence="1 2" key="1">
    <citation type="journal article" date="2006" name="Science">
        <title>Phytophthora genome sequences uncover evolutionary origins and mechanisms of pathogenesis.</title>
        <authorList>
            <person name="Tyler B.M."/>
            <person name="Tripathy S."/>
            <person name="Zhang X."/>
            <person name="Dehal P."/>
            <person name="Jiang R.H."/>
            <person name="Aerts A."/>
            <person name="Arredondo F.D."/>
            <person name="Baxter L."/>
            <person name="Bensasson D."/>
            <person name="Beynon J.L."/>
            <person name="Chapman J."/>
            <person name="Damasceno C.M."/>
            <person name="Dorrance A.E."/>
            <person name="Dou D."/>
            <person name="Dickerman A.W."/>
            <person name="Dubchak I.L."/>
            <person name="Garbelotto M."/>
            <person name="Gijzen M."/>
            <person name="Gordon S.G."/>
            <person name="Govers F."/>
            <person name="Grunwald N.J."/>
            <person name="Huang W."/>
            <person name="Ivors K.L."/>
            <person name="Jones R.W."/>
            <person name="Kamoun S."/>
            <person name="Krampis K."/>
            <person name="Lamour K.H."/>
            <person name="Lee M.K."/>
            <person name="McDonald W.H."/>
            <person name="Medina M."/>
            <person name="Meijer H.J."/>
            <person name="Nordberg E.K."/>
            <person name="Maclean D.J."/>
            <person name="Ospina-Giraldo M.D."/>
            <person name="Morris P.F."/>
            <person name="Phuntumart V."/>
            <person name="Putnam N.H."/>
            <person name="Rash S."/>
            <person name="Rose J.K."/>
            <person name="Sakihama Y."/>
            <person name="Salamov A.A."/>
            <person name="Savidor A."/>
            <person name="Scheuring C.F."/>
            <person name="Smith B.M."/>
            <person name="Sobral B.W."/>
            <person name="Terry A."/>
            <person name="Torto-Alalibo T.A."/>
            <person name="Win J."/>
            <person name="Xu Z."/>
            <person name="Zhang H."/>
            <person name="Grigoriev I.V."/>
            <person name="Rokhsar D.S."/>
            <person name="Boore J.L."/>
        </authorList>
    </citation>
    <scope>NUCLEOTIDE SEQUENCE [LARGE SCALE GENOMIC DNA]</scope>
    <source>
        <strain evidence="1 2">P6497</strain>
    </source>
</reference>
<dbReference type="RefSeq" id="XP_009513804.1">
    <property type="nucleotide sequence ID" value="XM_009515509.1"/>
</dbReference>
<accession>G4YGJ4</accession>
<feature type="non-terminal residue" evidence="1">
    <location>
        <position position="1"/>
    </location>
</feature>
<name>G4YGJ4_PHYSP</name>
<feature type="non-terminal residue" evidence="1">
    <location>
        <position position="120"/>
    </location>
</feature>
<dbReference type="EMBL" id="JH159151">
    <property type="protein sequence ID" value="EGZ26529.1"/>
    <property type="molecule type" value="Genomic_DNA"/>
</dbReference>